<gene>
    <name evidence="1" type="ORF">D4765_11715</name>
</gene>
<dbReference type="EMBL" id="QYRT01000022">
    <property type="protein sequence ID" value="TIH34954.1"/>
    <property type="molecule type" value="Genomic_DNA"/>
</dbReference>
<name>A0A4V6U5C5_9MICO</name>
<dbReference type="Proteomes" id="UP000306192">
    <property type="component" value="Unassembled WGS sequence"/>
</dbReference>
<sequence length="170" mass="18758">MVTKRTLVGQIGLIPGANGWVDWTIEKVTKSPVHHVVVCVSATECIGAEPGGARIRPMSDFPEAIWSHFPFTPTQRKGVAGWAYAHEGTPYSLLDDFVIGLSLLSGIRTPQWAERRLSRTDRMICSQLADAALTLGGGIRVFGDDREFGAVYPGSFVPYFKEHGWWPEND</sequence>
<accession>A0A4V6U5C5</accession>
<dbReference type="RefSeq" id="WP_136642481.1">
    <property type="nucleotide sequence ID" value="NZ_QYRT01000022.1"/>
</dbReference>
<evidence type="ECO:0000313" key="1">
    <source>
        <dbReference type="EMBL" id="TIH34954.1"/>
    </source>
</evidence>
<dbReference type="AlphaFoldDB" id="A0A4V6U5C5"/>
<dbReference type="OrthoDB" id="3851563at2"/>
<dbReference type="Gene3D" id="3.90.1720.10">
    <property type="entry name" value="endopeptidase domain like (from Nostoc punctiforme)"/>
    <property type="match status" value="1"/>
</dbReference>
<keyword evidence="2" id="KW-1185">Reference proteome</keyword>
<protein>
    <submittedName>
        <fullName evidence="1">Uncharacterized protein</fullName>
    </submittedName>
</protein>
<reference evidence="1 2" key="1">
    <citation type="journal article" date="2019" name="Microorganisms">
        <title>Systematic Affiliation and Genome Analysis of Subtercola vilae DB165(T) with Particular Emphasis on Cold Adaptation of an Isolate from a High-Altitude Cold Volcano Lake.</title>
        <authorList>
            <person name="Villalobos A.S."/>
            <person name="Wiese J."/>
            <person name="Imhoff J.F."/>
            <person name="Dorador C."/>
            <person name="Keller A."/>
            <person name="Hentschel U."/>
        </authorList>
    </citation>
    <scope>NUCLEOTIDE SEQUENCE [LARGE SCALE GENOMIC DNA]</scope>
    <source>
        <strain evidence="1 2">DB165</strain>
    </source>
</reference>
<evidence type="ECO:0000313" key="2">
    <source>
        <dbReference type="Proteomes" id="UP000306192"/>
    </source>
</evidence>
<organism evidence="1 2">
    <name type="scientific">Subtercola vilae</name>
    <dbReference type="NCBI Taxonomy" id="2056433"/>
    <lineage>
        <taxon>Bacteria</taxon>
        <taxon>Bacillati</taxon>
        <taxon>Actinomycetota</taxon>
        <taxon>Actinomycetes</taxon>
        <taxon>Micrococcales</taxon>
        <taxon>Microbacteriaceae</taxon>
        <taxon>Subtercola</taxon>
    </lineage>
</organism>
<dbReference type="InterPro" id="IPR038765">
    <property type="entry name" value="Papain-like_cys_pep_sf"/>
</dbReference>
<dbReference type="SUPFAM" id="SSF54001">
    <property type="entry name" value="Cysteine proteinases"/>
    <property type="match status" value="1"/>
</dbReference>
<proteinExistence type="predicted"/>
<comment type="caution">
    <text evidence="1">The sequence shown here is derived from an EMBL/GenBank/DDBJ whole genome shotgun (WGS) entry which is preliminary data.</text>
</comment>